<proteinExistence type="predicted"/>
<dbReference type="Proteomes" id="UP000240009">
    <property type="component" value="Unassembled WGS sequence"/>
</dbReference>
<dbReference type="AlphaFoldDB" id="A0A2S8FNB0"/>
<keyword evidence="1" id="KW-1133">Transmembrane helix</keyword>
<evidence type="ECO:0000313" key="3">
    <source>
        <dbReference type="Proteomes" id="UP000240009"/>
    </source>
</evidence>
<name>A0A2S8FNB0_9BACT</name>
<protein>
    <submittedName>
        <fullName evidence="2">Uncharacterized protein</fullName>
    </submittedName>
</protein>
<organism evidence="2 3">
    <name type="scientific">Blastopirellula marina</name>
    <dbReference type="NCBI Taxonomy" id="124"/>
    <lineage>
        <taxon>Bacteria</taxon>
        <taxon>Pseudomonadati</taxon>
        <taxon>Planctomycetota</taxon>
        <taxon>Planctomycetia</taxon>
        <taxon>Pirellulales</taxon>
        <taxon>Pirellulaceae</taxon>
        <taxon>Blastopirellula</taxon>
    </lineage>
</organism>
<keyword evidence="1" id="KW-0472">Membrane</keyword>
<feature type="transmembrane region" description="Helical" evidence="1">
    <location>
        <begin position="75"/>
        <end position="97"/>
    </location>
</feature>
<reference evidence="2 3" key="1">
    <citation type="submission" date="2018-02" db="EMBL/GenBank/DDBJ databases">
        <title>Comparative genomes isolates from brazilian mangrove.</title>
        <authorList>
            <person name="Araujo J.E."/>
            <person name="Taketani R.G."/>
            <person name="Silva M.C.P."/>
            <person name="Loureco M.V."/>
            <person name="Andreote F.D."/>
        </authorList>
    </citation>
    <scope>NUCLEOTIDE SEQUENCE [LARGE SCALE GENOMIC DNA]</scope>
    <source>
        <strain evidence="2 3">HEX-2 MGV</strain>
    </source>
</reference>
<accession>A0A2S8FNB0</accession>
<dbReference type="EMBL" id="PUIA01000035">
    <property type="protein sequence ID" value="PQO33334.1"/>
    <property type="molecule type" value="Genomic_DNA"/>
</dbReference>
<evidence type="ECO:0000256" key="1">
    <source>
        <dbReference type="SAM" id="Phobius"/>
    </source>
</evidence>
<sequence length="126" mass="14225">MEYFVQLTSRVTGKIQFLESDASSEEEAIGRFDSSKYDVKVIPPDQIEQARQAYYDQLQQELDALKQRAKQPLQVFLVMVGVIALLFLVMVAVLMNVNSNHSNSAPKDSEMIDTEKALSIKVLLDD</sequence>
<keyword evidence="1" id="KW-0812">Transmembrane</keyword>
<gene>
    <name evidence="2" type="ORF">C5Y96_10810</name>
</gene>
<evidence type="ECO:0000313" key="2">
    <source>
        <dbReference type="EMBL" id="PQO33334.1"/>
    </source>
</evidence>
<comment type="caution">
    <text evidence="2">The sequence shown here is derived from an EMBL/GenBank/DDBJ whole genome shotgun (WGS) entry which is preliminary data.</text>
</comment>